<dbReference type="Gene3D" id="3.50.50.60">
    <property type="entry name" value="FAD/NAD(P)-binding domain"/>
    <property type="match status" value="2"/>
</dbReference>
<evidence type="ECO:0000313" key="20">
    <source>
        <dbReference type="Proteomes" id="UP000189464"/>
    </source>
</evidence>
<feature type="active site" description="Proton acceptor" evidence="13">
    <location>
        <position position="442"/>
    </location>
</feature>
<keyword evidence="14" id="KW-0547">Nucleotide-binding</keyword>
<dbReference type="AlphaFoldDB" id="A0A1S6ITF6"/>
<dbReference type="OrthoDB" id="9807946at2"/>
<dbReference type="InterPro" id="IPR050151">
    <property type="entry name" value="Class-I_Pyr_Nuc-Dis_Oxidored"/>
</dbReference>
<dbReference type="Proteomes" id="UP000189464">
    <property type="component" value="Chromosome"/>
</dbReference>
<dbReference type="Pfam" id="PF02852">
    <property type="entry name" value="Pyr_redox_dim"/>
    <property type="match status" value="1"/>
</dbReference>
<dbReference type="InterPro" id="IPR036188">
    <property type="entry name" value="FAD/NAD-bd_sf"/>
</dbReference>
<dbReference type="InterPro" id="IPR016156">
    <property type="entry name" value="FAD/NAD-linked_Rdtase_dimer_sf"/>
</dbReference>
<dbReference type="PIRSF" id="PIRSF000350">
    <property type="entry name" value="Mercury_reductase_MerA"/>
    <property type="match status" value="1"/>
</dbReference>
<keyword evidence="11 16" id="KW-0676">Redox-active center</keyword>
<dbReference type="GO" id="GO:0050660">
    <property type="term" value="F:flavin adenine dinucleotide binding"/>
    <property type="evidence" value="ECO:0007669"/>
    <property type="project" value="InterPro"/>
</dbReference>
<keyword evidence="20" id="KW-1185">Reference proteome</keyword>
<dbReference type="SUPFAM" id="SSF51905">
    <property type="entry name" value="FAD/NAD(P)-binding domain"/>
    <property type="match status" value="1"/>
</dbReference>
<dbReference type="EC" id="1.8.1.4" evidence="3 16"/>
<dbReference type="Pfam" id="PF07992">
    <property type="entry name" value="Pyr_redox_2"/>
    <property type="match status" value="1"/>
</dbReference>
<keyword evidence="8 16" id="KW-0560">Oxidoreductase</keyword>
<dbReference type="PRINTS" id="PR00411">
    <property type="entry name" value="PNDRDTASEI"/>
</dbReference>
<comment type="miscellaneous">
    <text evidence="16">The active site is a redox-active disulfide bond.</text>
</comment>
<feature type="disulfide bond" description="Redox-active" evidence="15">
    <location>
        <begin position="43"/>
        <end position="48"/>
    </location>
</feature>
<evidence type="ECO:0000256" key="5">
    <source>
        <dbReference type="ARBA" id="ARBA00022490"/>
    </source>
</evidence>
<feature type="binding site" evidence="14">
    <location>
        <position position="203"/>
    </location>
    <ligand>
        <name>NAD(+)</name>
        <dbReference type="ChEBI" id="CHEBI:57540"/>
    </ligand>
</feature>
<dbReference type="GO" id="GO:0005737">
    <property type="term" value="C:cytoplasm"/>
    <property type="evidence" value="ECO:0007669"/>
    <property type="project" value="UniProtKB-SubCell"/>
</dbReference>
<evidence type="ECO:0000256" key="12">
    <source>
        <dbReference type="ARBA" id="ARBA00049187"/>
    </source>
</evidence>
<accession>A0A1S6ITF6</accession>
<dbReference type="STRING" id="1833852.B0537_02455"/>
<feature type="binding site" evidence="14">
    <location>
        <position position="270"/>
    </location>
    <ligand>
        <name>NAD(+)</name>
        <dbReference type="ChEBI" id="CHEBI:57540"/>
    </ligand>
</feature>
<feature type="binding site" evidence="14">
    <location>
        <begin position="180"/>
        <end position="187"/>
    </location>
    <ligand>
        <name>NAD(+)</name>
        <dbReference type="ChEBI" id="CHEBI:57540"/>
    </ligand>
</feature>
<organism evidence="19 20">
    <name type="scientific">Desulforamulus ferrireducens</name>
    <dbReference type="NCBI Taxonomy" id="1833852"/>
    <lineage>
        <taxon>Bacteria</taxon>
        <taxon>Bacillati</taxon>
        <taxon>Bacillota</taxon>
        <taxon>Clostridia</taxon>
        <taxon>Eubacteriales</taxon>
        <taxon>Peptococcaceae</taxon>
        <taxon>Desulforamulus</taxon>
    </lineage>
</organism>
<dbReference type="FunFam" id="3.30.390.30:FF:000001">
    <property type="entry name" value="Dihydrolipoyl dehydrogenase"/>
    <property type="match status" value="1"/>
</dbReference>
<dbReference type="InterPro" id="IPR023753">
    <property type="entry name" value="FAD/NAD-binding_dom"/>
</dbReference>
<protein>
    <recommendedName>
        <fullName evidence="4 16">Dihydrolipoyl dehydrogenase</fullName>
        <ecNumber evidence="3 16">1.8.1.4</ecNumber>
    </recommendedName>
</protein>
<comment type="cofactor">
    <cofactor evidence="14 16">
        <name>FAD</name>
        <dbReference type="ChEBI" id="CHEBI:57692"/>
    </cofactor>
    <text evidence="14 16">Binds 1 FAD per subunit.</text>
</comment>
<feature type="binding site" evidence="14">
    <location>
        <position position="115"/>
    </location>
    <ligand>
        <name>FAD</name>
        <dbReference type="ChEBI" id="CHEBI:57692"/>
    </ligand>
</feature>
<evidence type="ECO:0000259" key="17">
    <source>
        <dbReference type="Pfam" id="PF02852"/>
    </source>
</evidence>
<evidence type="ECO:0000259" key="18">
    <source>
        <dbReference type="Pfam" id="PF07992"/>
    </source>
</evidence>
<dbReference type="SUPFAM" id="SSF55424">
    <property type="entry name" value="FAD/NAD-linked reductases, dimerisation (C-terminal) domain"/>
    <property type="match status" value="1"/>
</dbReference>
<gene>
    <name evidence="19" type="ORF">B0537_02455</name>
</gene>
<keyword evidence="7 14" id="KW-0274">FAD</keyword>
<proteinExistence type="inferred from homology"/>
<keyword evidence="9 14" id="KW-0520">NAD</keyword>
<evidence type="ECO:0000256" key="10">
    <source>
        <dbReference type="ARBA" id="ARBA00023157"/>
    </source>
</evidence>
<reference evidence="19 20" key="1">
    <citation type="journal article" date="2016" name="Int. J. Syst. Evol. Microbiol.">
        <title>Desulfotomaculum ferrireducens sp. nov., a moderately thermophilic sulfate-reducing and dissimilatory Fe(III)-reducing bacterium isolated from compost.</title>
        <authorList>
            <person name="Yang G."/>
            <person name="Guo J."/>
            <person name="Zhuang L."/>
            <person name="Yuan Y."/>
            <person name="Zhou S."/>
        </authorList>
    </citation>
    <scope>NUCLEOTIDE SEQUENCE [LARGE SCALE GENOMIC DNA]</scope>
    <source>
        <strain evidence="19 20">GSS09</strain>
    </source>
</reference>
<evidence type="ECO:0000256" key="16">
    <source>
        <dbReference type="RuleBase" id="RU003692"/>
    </source>
</evidence>
<comment type="catalytic activity">
    <reaction evidence="12 16">
        <text>N(6)-[(R)-dihydrolipoyl]-L-lysyl-[protein] + NAD(+) = N(6)-[(R)-lipoyl]-L-lysyl-[protein] + NADH + H(+)</text>
        <dbReference type="Rhea" id="RHEA:15045"/>
        <dbReference type="Rhea" id="RHEA-COMP:10474"/>
        <dbReference type="Rhea" id="RHEA-COMP:10475"/>
        <dbReference type="ChEBI" id="CHEBI:15378"/>
        <dbReference type="ChEBI" id="CHEBI:57540"/>
        <dbReference type="ChEBI" id="CHEBI:57945"/>
        <dbReference type="ChEBI" id="CHEBI:83099"/>
        <dbReference type="ChEBI" id="CHEBI:83100"/>
        <dbReference type="EC" id="1.8.1.4"/>
    </reaction>
</comment>
<feature type="domain" description="FAD/NAD(P)-binding" evidence="18">
    <location>
        <begin position="6"/>
        <end position="325"/>
    </location>
</feature>
<evidence type="ECO:0000256" key="15">
    <source>
        <dbReference type="PIRSR" id="PIRSR000350-4"/>
    </source>
</evidence>
<comment type="similarity">
    <text evidence="2 16">Belongs to the class-I pyridine nucleotide-disulfide oxidoreductase family.</text>
</comment>
<evidence type="ECO:0000256" key="4">
    <source>
        <dbReference type="ARBA" id="ARBA00016961"/>
    </source>
</evidence>
<dbReference type="InterPro" id="IPR001100">
    <property type="entry name" value="Pyr_nuc-diS_OxRdtase"/>
</dbReference>
<dbReference type="PANTHER" id="PTHR22912">
    <property type="entry name" value="DISULFIDE OXIDOREDUCTASE"/>
    <property type="match status" value="1"/>
</dbReference>
<dbReference type="InterPro" id="IPR006258">
    <property type="entry name" value="Lipoamide_DH"/>
</dbReference>
<dbReference type="InterPro" id="IPR004099">
    <property type="entry name" value="Pyr_nucl-diS_OxRdtase_dimer"/>
</dbReference>
<evidence type="ECO:0000256" key="1">
    <source>
        <dbReference type="ARBA" id="ARBA00004496"/>
    </source>
</evidence>
<evidence type="ECO:0000256" key="3">
    <source>
        <dbReference type="ARBA" id="ARBA00012608"/>
    </source>
</evidence>
<feature type="binding site" evidence="14">
    <location>
        <begin position="143"/>
        <end position="145"/>
    </location>
    <ligand>
        <name>FAD</name>
        <dbReference type="ChEBI" id="CHEBI:57692"/>
    </ligand>
</feature>
<evidence type="ECO:0000256" key="14">
    <source>
        <dbReference type="PIRSR" id="PIRSR000350-3"/>
    </source>
</evidence>
<evidence type="ECO:0000313" key="19">
    <source>
        <dbReference type="EMBL" id="AQS58056.1"/>
    </source>
</evidence>
<sequence length="466" mass="48702">MTNENFDVVIIGGGPGGYTAAARVASLGGKVALVEKEALGGTCLNQGCIPTKTLLKSTEVLETVRKAKEFGVEVDSPSISLEKLLSRKQAVIKRLNSGVEFLMKNSKVSIFKGVGKITGINKVTVSQDSEQKVLKTSKIIIATGSRPAVIPGLEPDGEKVINSDQALMLQGIPNNLLIIGGGAIGVEFASIYHKLGSKVTLVEAMDRILPFADEEVSNGLRQLMTREKISIHTNAKVAGVIRGEDGLVVNVDTPKGPQQFNVDQVLVAVGRRPNIENLGLEEIGVKVEKGKILVNSMMQTSVPNIYAIGDASGGILLAHVASSEGVVAAVNAMGGQKEMNYTVVPSCIYTSPELASVGLSEAQAKEQGIQVVVGKSQFVGSGKALAMAENKGLVKIICDSESGKLLGVHILGPQATSLISEGALAIKLGATAEDIAETIHAHPSLPETLMEAAEQVLGLLGSVHVK</sequence>
<keyword evidence="6 16" id="KW-0285">Flavoprotein</keyword>
<evidence type="ECO:0000256" key="6">
    <source>
        <dbReference type="ARBA" id="ARBA00022630"/>
    </source>
</evidence>
<dbReference type="EMBL" id="CP019698">
    <property type="protein sequence ID" value="AQS58056.1"/>
    <property type="molecule type" value="Genomic_DNA"/>
</dbReference>
<evidence type="ECO:0000256" key="9">
    <source>
        <dbReference type="ARBA" id="ARBA00023027"/>
    </source>
</evidence>
<keyword evidence="5" id="KW-0963">Cytoplasm</keyword>
<evidence type="ECO:0000256" key="2">
    <source>
        <dbReference type="ARBA" id="ARBA00007532"/>
    </source>
</evidence>
<keyword evidence="10" id="KW-1015">Disulfide bond</keyword>
<feature type="binding site" evidence="14">
    <location>
        <position position="310"/>
    </location>
    <ligand>
        <name>FAD</name>
        <dbReference type="ChEBI" id="CHEBI:57692"/>
    </ligand>
</feature>
<dbReference type="KEGG" id="dfg:B0537_02455"/>
<name>A0A1S6ITF6_9FIRM</name>
<dbReference type="PROSITE" id="PS00076">
    <property type="entry name" value="PYRIDINE_REDOX_1"/>
    <property type="match status" value="1"/>
</dbReference>
<evidence type="ECO:0000256" key="7">
    <source>
        <dbReference type="ARBA" id="ARBA00022827"/>
    </source>
</evidence>
<dbReference type="RefSeq" id="WP_077713015.1">
    <property type="nucleotide sequence ID" value="NZ_CP019698.1"/>
</dbReference>
<feature type="binding site" evidence="14">
    <location>
        <position position="52"/>
    </location>
    <ligand>
        <name>FAD</name>
        <dbReference type="ChEBI" id="CHEBI:57692"/>
    </ligand>
</feature>
<evidence type="ECO:0000256" key="13">
    <source>
        <dbReference type="PIRSR" id="PIRSR000350-2"/>
    </source>
</evidence>
<dbReference type="InterPro" id="IPR012999">
    <property type="entry name" value="Pyr_OxRdtase_I_AS"/>
</dbReference>
<dbReference type="GO" id="GO:0004148">
    <property type="term" value="F:dihydrolipoyl dehydrogenase (NADH) activity"/>
    <property type="evidence" value="ECO:0007669"/>
    <property type="project" value="UniProtKB-EC"/>
</dbReference>
<dbReference type="Gene3D" id="3.30.390.30">
    <property type="match status" value="1"/>
</dbReference>
<evidence type="ECO:0000256" key="11">
    <source>
        <dbReference type="ARBA" id="ARBA00023284"/>
    </source>
</evidence>
<feature type="domain" description="Pyridine nucleotide-disulphide oxidoreductase dimerisation" evidence="17">
    <location>
        <begin position="344"/>
        <end position="453"/>
    </location>
</feature>
<dbReference type="PANTHER" id="PTHR22912:SF217">
    <property type="entry name" value="DIHYDROLIPOYL DEHYDROGENASE"/>
    <property type="match status" value="1"/>
</dbReference>
<dbReference type="NCBIfam" id="TIGR01350">
    <property type="entry name" value="lipoamide_DH"/>
    <property type="match status" value="1"/>
</dbReference>
<dbReference type="GO" id="GO:0006103">
    <property type="term" value="P:2-oxoglutarate metabolic process"/>
    <property type="evidence" value="ECO:0007669"/>
    <property type="project" value="TreeGrafter"/>
</dbReference>
<dbReference type="PRINTS" id="PR00368">
    <property type="entry name" value="FADPNR"/>
</dbReference>
<comment type="subcellular location">
    <subcellularLocation>
        <location evidence="1">Cytoplasm</location>
    </subcellularLocation>
</comment>
<evidence type="ECO:0000256" key="8">
    <source>
        <dbReference type="ARBA" id="ARBA00023002"/>
    </source>
</evidence>